<reference evidence="10" key="1">
    <citation type="submission" date="2025-08" db="UniProtKB">
        <authorList>
            <consortium name="RefSeq"/>
        </authorList>
    </citation>
    <scope>IDENTIFICATION</scope>
</reference>
<proteinExistence type="inferred from homology"/>
<dbReference type="GO" id="GO:0000139">
    <property type="term" value="C:Golgi membrane"/>
    <property type="evidence" value="ECO:0007669"/>
    <property type="project" value="UniProtKB-SubCell"/>
</dbReference>
<sequence length="164" mass="18512">MAFLLRDSMFRKKKTLLLFYFVIDLTTKTFNIKKGILGVTGTNTRQESELVYVLASLSNTVQMGSSSHKICITFGLLVLAHAAYSAAQHRAYLRLIKNDFTRLPLDILVQCLISLLIICYGVVHIAGAFKEIQSSAELENKNWEMLSNRQSFCSFNHRGKALFA</sequence>
<protein>
    <recommendedName>
        <fullName evidence="8">Membrane magnesium transporter</fullName>
    </recommendedName>
</protein>
<keyword evidence="8" id="KW-0967">Endosome</keyword>
<keyword evidence="7 8" id="KW-0472">Membrane</keyword>
<evidence type="ECO:0000313" key="9">
    <source>
        <dbReference type="Proteomes" id="UP000515154"/>
    </source>
</evidence>
<comment type="similarity">
    <text evidence="2 8">Belongs to the membrane magnesium transporter (TC 1.A.67) family.</text>
</comment>
<dbReference type="Proteomes" id="UP000515154">
    <property type="component" value="Linkage group LG19"/>
</dbReference>
<keyword evidence="6 8" id="KW-1133">Transmembrane helix</keyword>
<comment type="subcellular location">
    <subcellularLocation>
        <location evidence="1">Endoplasmic reticulum membrane</location>
        <topology evidence="1">Multi-pass membrane protein</topology>
    </subcellularLocation>
    <subcellularLocation>
        <location evidence="8">Golgi apparatus membrane</location>
        <topology evidence="8">Multi-pass membrane protein</topology>
    </subcellularLocation>
    <subcellularLocation>
        <location evidence="8">Early endosome membrane</location>
        <topology evidence="8">Multi-pass membrane protein</topology>
    </subcellularLocation>
</comment>
<keyword evidence="8" id="KW-0333">Golgi apparatus</keyword>
<keyword evidence="5 8" id="KW-0256">Endoplasmic reticulum</keyword>
<dbReference type="InterPro" id="IPR018937">
    <property type="entry name" value="MMgT"/>
</dbReference>
<evidence type="ECO:0000256" key="8">
    <source>
        <dbReference type="RuleBase" id="RU367002"/>
    </source>
</evidence>
<keyword evidence="8" id="KW-0460">Magnesium</keyword>
<evidence type="ECO:0000256" key="5">
    <source>
        <dbReference type="ARBA" id="ARBA00022824"/>
    </source>
</evidence>
<evidence type="ECO:0000256" key="1">
    <source>
        <dbReference type="ARBA" id="ARBA00004477"/>
    </source>
</evidence>
<comment type="subunit">
    <text evidence="3">Component of the ER membrane protein complex (EMC).</text>
</comment>
<evidence type="ECO:0000256" key="7">
    <source>
        <dbReference type="ARBA" id="ARBA00023136"/>
    </source>
</evidence>
<dbReference type="PANTHER" id="PTHR21181:SF7">
    <property type="entry name" value="ER MEMBRANE PROTEIN COMPLEX SUBUNIT 5"/>
    <property type="match status" value="1"/>
</dbReference>
<dbReference type="AlphaFoldDB" id="A0A7E6FJ20"/>
<feature type="transmembrane region" description="Helical" evidence="8">
    <location>
        <begin position="70"/>
        <end position="87"/>
    </location>
</feature>
<gene>
    <name evidence="10" type="primary">LOC115222355</name>
</gene>
<evidence type="ECO:0000256" key="4">
    <source>
        <dbReference type="ARBA" id="ARBA00022692"/>
    </source>
</evidence>
<dbReference type="GO" id="GO:0022890">
    <property type="term" value="F:inorganic cation transmembrane transporter activity"/>
    <property type="evidence" value="ECO:0007669"/>
    <property type="project" value="TreeGrafter"/>
</dbReference>
<dbReference type="PANTHER" id="PTHR21181">
    <property type="match status" value="1"/>
</dbReference>
<comment type="function">
    <text evidence="8">Part of the endoplasmic reticulum membrane protein complex (EMC) that enables the energy-independent insertion into endoplasmic reticulum membranes of newly synthesized membrane proteins. May be involved in Mg(2+) transport.</text>
</comment>
<evidence type="ECO:0000256" key="3">
    <source>
        <dbReference type="ARBA" id="ARBA00011276"/>
    </source>
</evidence>
<dbReference type="Pfam" id="PF10270">
    <property type="entry name" value="MMgT"/>
    <property type="match status" value="1"/>
</dbReference>
<keyword evidence="8" id="KW-0813">Transport</keyword>
<dbReference type="GO" id="GO:0005886">
    <property type="term" value="C:plasma membrane"/>
    <property type="evidence" value="ECO:0007669"/>
    <property type="project" value="TreeGrafter"/>
</dbReference>
<keyword evidence="4 8" id="KW-0812">Transmembrane</keyword>
<accession>A0A7E6FJ20</accession>
<feature type="transmembrane region" description="Helical" evidence="8">
    <location>
        <begin position="107"/>
        <end position="129"/>
    </location>
</feature>
<dbReference type="RefSeq" id="XP_036367370.1">
    <property type="nucleotide sequence ID" value="XM_036511477.1"/>
</dbReference>
<name>A0A7E6FJ20_9MOLL</name>
<dbReference type="GO" id="GO:0072546">
    <property type="term" value="C:EMC complex"/>
    <property type="evidence" value="ECO:0007669"/>
    <property type="project" value="UniProtKB-UniRule"/>
</dbReference>
<evidence type="ECO:0000256" key="2">
    <source>
        <dbReference type="ARBA" id="ARBA00006109"/>
    </source>
</evidence>
<evidence type="ECO:0000313" key="10">
    <source>
        <dbReference type="RefSeq" id="XP_036367370.1"/>
    </source>
</evidence>
<evidence type="ECO:0000256" key="6">
    <source>
        <dbReference type="ARBA" id="ARBA00022989"/>
    </source>
</evidence>
<dbReference type="GO" id="GO:0031901">
    <property type="term" value="C:early endosome membrane"/>
    <property type="evidence" value="ECO:0007669"/>
    <property type="project" value="UniProtKB-SubCell"/>
</dbReference>
<keyword evidence="9" id="KW-1185">Reference proteome</keyword>
<organism evidence="9 10">
    <name type="scientific">Octopus sinensis</name>
    <name type="common">East Asian common octopus</name>
    <dbReference type="NCBI Taxonomy" id="2607531"/>
    <lineage>
        <taxon>Eukaryota</taxon>
        <taxon>Metazoa</taxon>
        <taxon>Spiralia</taxon>
        <taxon>Lophotrochozoa</taxon>
        <taxon>Mollusca</taxon>
        <taxon>Cephalopoda</taxon>
        <taxon>Coleoidea</taxon>
        <taxon>Octopodiformes</taxon>
        <taxon>Octopoda</taxon>
        <taxon>Incirrata</taxon>
        <taxon>Octopodidae</taxon>
        <taxon>Octopus</taxon>
    </lineage>
</organism>